<comment type="caution">
    <text evidence="3">The sequence shown here is derived from an EMBL/GenBank/DDBJ whole genome shotgun (WGS) entry which is preliminary data.</text>
</comment>
<protein>
    <submittedName>
        <fullName evidence="3">Multistep phosphorelay regulator 1</fullName>
    </submittedName>
</protein>
<dbReference type="GO" id="GO:0005737">
    <property type="term" value="C:cytoplasm"/>
    <property type="evidence" value="ECO:0007669"/>
    <property type="project" value="TreeGrafter"/>
</dbReference>
<dbReference type="AlphaFoldDB" id="A0A8J5Q329"/>
<dbReference type="GO" id="GO:0043424">
    <property type="term" value="F:protein histidine kinase binding"/>
    <property type="evidence" value="ECO:0007669"/>
    <property type="project" value="InterPro"/>
</dbReference>
<dbReference type="GO" id="GO:0000160">
    <property type="term" value="P:phosphorelay signal transduction system"/>
    <property type="evidence" value="ECO:0007669"/>
    <property type="project" value="InterPro"/>
</dbReference>
<sequence length="147" mass="16964">MSGDKDNFGTYPDAQDFVDMNIFEEILEMDDESSDREFSKGLIFGFFEQAENTFDEIGHSLEERNLEKTFGSGPFLKGSAAALGIYKVRDACEKIRHWAAGRDESESEHIEREESLKKIRDILPTLKVDYKAAKDWLIKFFRSGEYE</sequence>
<dbReference type="GO" id="GO:0005634">
    <property type="term" value="C:nucleus"/>
    <property type="evidence" value="ECO:0007669"/>
    <property type="project" value="TreeGrafter"/>
</dbReference>
<dbReference type="PROSITE" id="PS50894">
    <property type="entry name" value="HPT"/>
    <property type="match status" value="1"/>
</dbReference>
<accession>A0A8J5Q329</accession>
<gene>
    <name evidence="3" type="primary">mpr1-0</name>
    <name evidence="3" type="ORF">Forpi1262_v009426</name>
</gene>
<dbReference type="PANTHER" id="PTHR28242">
    <property type="entry name" value="PHOSPHORELAY INTERMEDIATE PROTEIN YPD1"/>
    <property type="match status" value="1"/>
</dbReference>
<dbReference type="EMBL" id="JAELUR010000007">
    <property type="protein sequence ID" value="KAG7429568.1"/>
    <property type="molecule type" value="Genomic_DNA"/>
</dbReference>
<dbReference type="Pfam" id="PF01627">
    <property type="entry name" value="Hpt"/>
    <property type="match status" value="1"/>
</dbReference>
<evidence type="ECO:0000313" key="3">
    <source>
        <dbReference type="EMBL" id="KAG7429568.1"/>
    </source>
</evidence>
<comment type="caution">
    <text evidence="1">Lacks conserved residue(s) required for the propagation of feature annotation.</text>
</comment>
<dbReference type="Proteomes" id="UP000693942">
    <property type="component" value="Unassembled WGS sequence"/>
</dbReference>
<reference evidence="3" key="1">
    <citation type="submission" date="2021-04" db="EMBL/GenBank/DDBJ databases">
        <title>First draft genome resource for Brassicaceae pathogens Fusarium oxysporum f. sp. raphani and Fusarium oxysporum f. sp. rapae.</title>
        <authorList>
            <person name="Asai S."/>
        </authorList>
    </citation>
    <scope>NUCLEOTIDE SEQUENCE</scope>
    <source>
        <strain evidence="3">Tf1262</strain>
    </source>
</reference>
<feature type="domain" description="HPt" evidence="2">
    <location>
        <begin position="35"/>
        <end position="133"/>
    </location>
</feature>
<proteinExistence type="predicted"/>
<name>A0A8J5Q329_FUSOX</name>
<dbReference type="InterPro" id="IPR008207">
    <property type="entry name" value="Sig_transdc_His_kin_Hpt_dom"/>
</dbReference>
<evidence type="ECO:0000256" key="1">
    <source>
        <dbReference type="PROSITE-ProRule" id="PRU00110"/>
    </source>
</evidence>
<organism evidence="3 4">
    <name type="scientific">Fusarium oxysporum f. sp. raphani</name>
    <dbReference type="NCBI Taxonomy" id="96318"/>
    <lineage>
        <taxon>Eukaryota</taxon>
        <taxon>Fungi</taxon>
        <taxon>Dikarya</taxon>
        <taxon>Ascomycota</taxon>
        <taxon>Pezizomycotina</taxon>
        <taxon>Sordariomycetes</taxon>
        <taxon>Hypocreomycetidae</taxon>
        <taxon>Hypocreales</taxon>
        <taxon>Nectriaceae</taxon>
        <taxon>Fusarium</taxon>
        <taxon>Fusarium oxysporum species complex</taxon>
    </lineage>
</organism>
<dbReference type="PANTHER" id="PTHR28242:SF52">
    <property type="entry name" value="PHOSPHORELAY INTERMEDIATE PROTEIN YPD1"/>
    <property type="match status" value="1"/>
</dbReference>
<evidence type="ECO:0000259" key="2">
    <source>
        <dbReference type="PROSITE" id="PS50894"/>
    </source>
</evidence>
<dbReference type="InterPro" id="IPR045871">
    <property type="entry name" value="AHP1-5/YPD1"/>
</dbReference>
<dbReference type="GO" id="GO:0009927">
    <property type="term" value="F:histidine phosphotransfer kinase activity"/>
    <property type="evidence" value="ECO:0007669"/>
    <property type="project" value="InterPro"/>
</dbReference>
<evidence type="ECO:0000313" key="4">
    <source>
        <dbReference type="Proteomes" id="UP000693942"/>
    </source>
</evidence>